<evidence type="ECO:0000313" key="5">
    <source>
        <dbReference type="EMBL" id="CAG9835788.1"/>
    </source>
</evidence>
<evidence type="ECO:0000259" key="4">
    <source>
        <dbReference type="Pfam" id="PF22725"/>
    </source>
</evidence>
<feature type="domain" description="Gfo/Idh/MocA-like oxidoreductase N-terminal" evidence="3">
    <location>
        <begin position="43"/>
        <end position="162"/>
    </location>
</feature>
<dbReference type="Proteomes" id="UP001153709">
    <property type="component" value="Chromosome 6"/>
</dbReference>
<evidence type="ECO:0000313" key="6">
    <source>
        <dbReference type="Proteomes" id="UP001153709"/>
    </source>
</evidence>
<evidence type="ECO:0000259" key="3">
    <source>
        <dbReference type="Pfam" id="PF01408"/>
    </source>
</evidence>
<sequence>MATNQFKLPSPYIRTQLPPPEEDAVYNNHIKTAKFADSECREFGVAIFGIGRAGTIHLLNLIGNRRANILYIVDDDVNKLENIKKSYKRCLSETSFLTSKDMNKVFVDSKVDFVICASPTYTHEVIVRSALEHHKAVFCEKPVAVTLEETKALIDLSKKVNTPLLSAFKQKLTSQDLIFFRRFDDSYSKIKEKVRQGEVGKVLTVKVCARDSPLPSIDYLKTSDGIFRDCAVHDIDQIISVLGEYPNKVSVFANANIPEIRNINDVDTVSIIMAFDSGALGIIDISRQCVYGYDQRLEVFGEKGMIKAENKCPMQNLEEYKPEMTKKSPIYYSFASRYQDAYKRELEHFMNVLEGKDKLLITGQDLLNVFKIAIACENSWKTGQTVPLTWSKTELQ</sequence>
<dbReference type="Pfam" id="PF01408">
    <property type="entry name" value="GFO_IDH_MocA"/>
    <property type="match status" value="1"/>
</dbReference>
<dbReference type="PANTHER" id="PTHR42840">
    <property type="entry name" value="NAD(P)-BINDING ROSSMANN-FOLD SUPERFAMILY PROTEIN-RELATED"/>
    <property type="match status" value="1"/>
</dbReference>
<evidence type="ECO:0000256" key="1">
    <source>
        <dbReference type="ARBA" id="ARBA00010928"/>
    </source>
</evidence>
<gene>
    <name evidence="5" type="ORF">DIABBA_LOCUS8951</name>
</gene>
<proteinExistence type="inferred from homology"/>
<dbReference type="SUPFAM" id="SSF51735">
    <property type="entry name" value="NAD(P)-binding Rossmann-fold domains"/>
    <property type="match status" value="1"/>
</dbReference>
<accession>A0A9N9T3J6</accession>
<dbReference type="EMBL" id="OU898281">
    <property type="protein sequence ID" value="CAG9835788.1"/>
    <property type="molecule type" value="Genomic_DNA"/>
</dbReference>
<dbReference type="InterPro" id="IPR055170">
    <property type="entry name" value="GFO_IDH_MocA-like_dom"/>
</dbReference>
<dbReference type="AlphaFoldDB" id="A0A9N9T3J6"/>
<dbReference type="GO" id="GO:0006740">
    <property type="term" value="P:NADPH regeneration"/>
    <property type="evidence" value="ECO:0007669"/>
    <property type="project" value="TreeGrafter"/>
</dbReference>
<reference evidence="5" key="1">
    <citation type="submission" date="2022-01" db="EMBL/GenBank/DDBJ databases">
        <authorList>
            <person name="King R."/>
        </authorList>
    </citation>
    <scope>NUCLEOTIDE SEQUENCE</scope>
</reference>
<dbReference type="GO" id="GO:0005737">
    <property type="term" value="C:cytoplasm"/>
    <property type="evidence" value="ECO:0007669"/>
    <property type="project" value="TreeGrafter"/>
</dbReference>
<protein>
    <recommendedName>
        <fullName evidence="7">Inositol 2-dehydrogenase</fullName>
    </recommendedName>
</protein>
<evidence type="ECO:0000256" key="2">
    <source>
        <dbReference type="ARBA" id="ARBA00023002"/>
    </source>
</evidence>
<evidence type="ECO:0008006" key="7">
    <source>
        <dbReference type="Google" id="ProtNLM"/>
    </source>
</evidence>
<dbReference type="OrthoDB" id="64915at2759"/>
<feature type="domain" description="GFO/IDH/MocA-like oxidoreductase" evidence="4">
    <location>
        <begin position="187"/>
        <end position="306"/>
    </location>
</feature>
<dbReference type="PANTHER" id="PTHR42840:SF3">
    <property type="entry name" value="BINDING ROSSMANN FOLD OXIDOREDUCTASE, PUTATIVE (AFU_ORTHOLOGUE AFUA_2G10240)-RELATED"/>
    <property type="match status" value="1"/>
</dbReference>
<keyword evidence="6" id="KW-1185">Reference proteome</keyword>
<dbReference type="SUPFAM" id="SSF55347">
    <property type="entry name" value="Glyceraldehyde-3-phosphate dehydrogenase-like, C-terminal domain"/>
    <property type="match status" value="1"/>
</dbReference>
<dbReference type="InterPro" id="IPR036291">
    <property type="entry name" value="NAD(P)-bd_dom_sf"/>
</dbReference>
<dbReference type="GO" id="GO:0016491">
    <property type="term" value="F:oxidoreductase activity"/>
    <property type="evidence" value="ECO:0007669"/>
    <property type="project" value="UniProtKB-KW"/>
</dbReference>
<keyword evidence="2" id="KW-0560">Oxidoreductase</keyword>
<dbReference type="Gene3D" id="3.30.360.10">
    <property type="entry name" value="Dihydrodipicolinate Reductase, domain 2"/>
    <property type="match status" value="1"/>
</dbReference>
<comment type="similarity">
    <text evidence="1">Belongs to the Gfo/Idh/MocA family.</text>
</comment>
<dbReference type="Gene3D" id="3.40.50.720">
    <property type="entry name" value="NAD(P)-binding Rossmann-like Domain"/>
    <property type="match status" value="1"/>
</dbReference>
<dbReference type="Pfam" id="PF22725">
    <property type="entry name" value="GFO_IDH_MocA_C3"/>
    <property type="match status" value="1"/>
</dbReference>
<organism evidence="5 6">
    <name type="scientific">Diabrotica balteata</name>
    <name type="common">Banded cucumber beetle</name>
    <dbReference type="NCBI Taxonomy" id="107213"/>
    <lineage>
        <taxon>Eukaryota</taxon>
        <taxon>Metazoa</taxon>
        <taxon>Ecdysozoa</taxon>
        <taxon>Arthropoda</taxon>
        <taxon>Hexapoda</taxon>
        <taxon>Insecta</taxon>
        <taxon>Pterygota</taxon>
        <taxon>Neoptera</taxon>
        <taxon>Endopterygota</taxon>
        <taxon>Coleoptera</taxon>
        <taxon>Polyphaga</taxon>
        <taxon>Cucujiformia</taxon>
        <taxon>Chrysomeloidea</taxon>
        <taxon>Chrysomelidae</taxon>
        <taxon>Galerucinae</taxon>
        <taxon>Diabroticina</taxon>
        <taxon>Diabroticites</taxon>
        <taxon>Diabrotica</taxon>
    </lineage>
</organism>
<name>A0A9N9T3J6_DIABA</name>
<dbReference type="GO" id="GO:0000166">
    <property type="term" value="F:nucleotide binding"/>
    <property type="evidence" value="ECO:0007669"/>
    <property type="project" value="InterPro"/>
</dbReference>
<dbReference type="InterPro" id="IPR000683">
    <property type="entry name" value="Gfo/Idh/MocA-like_OxRdtase_N"/>
</dbReference>